<dbReference type="STRING" id="456.Ljor_1735"/>
<protein>
    <submittedName>
        <fullName evidence="2">Uncharacterized protein</fullName>
    </submittedName>
</protein>
<gene>
    <name evidence="2" type="ORF">Ljor_1735</name>
</gene>
<dbReference type="RefSeq" id="WP_058471185.1">
    <property type="nucleotide sequence ID" value="NZ_CAAAIC010000009.1"/>
</dbReference>
<sequence length="477" mass="54540">MFKEFYQNSATFVLRKISSGKLYQVNSRTLGLDALEKNLPDSNTLLTVTYIKDGKICRIPDFNIPQNQSAQKGGVCGLAVSKNHFFGKFLQNPHRDIEQKISAYRKTSTELTEQKACEDSFVNWFQTEIRQLGLAEDSGKADAIRVFSSLCMQNGIYPALLNIDNNHTIEKLFAQFLLLQLQAKEHREPALVFNQNQRLAKKLLSDFLKNPHSNLAVFVQNQQEQAIINACLKTSRNLNFDINKVVREKARDFGYSSLGDIPVVELATLYDTALLEYIWHLQGYQPCNWHPYQGIEPLMELLRQGVCLATIEYSFIQSAANSLRRFFASDEDNGYFIDDIELIPNAERNEETHVIKIIGADLANGGHVYYLDPNDPSLADEPRLVHRISFDLFVRILLDHKGGPIPAKPEQVDMDKLEIVLHFAKQREDNQPIILPPILSNSPRISKRKRDEARENKEQLHDEEMPPLYQSCFTSLN</sequence>
<accession>A0A0W0VBD8</accession>
<dbReference type="OrthoDB" id="5636430at2"/>
<feature type="compositionally biased region" description="Low complexity" evidence="1">
    <location>
        <begin position="434"/>
        <end position="444"/>
    </location>
</feature>
<evidence type="ECO:0000313" key="3">
    <source>
        <dbReference type="Proteomes" id="UP000055035"/>
    </source>
</evidence>
<dbReference type="Proteomes" id="UP000055035">
    <property type="component" value="Unassembled WGS sequence"/>
</dbReference>
<comment type="caution">
    <text evidence="2">The sequence shown here is derived from an EMBL/GenBank/DDBJ whole genome shotgun (WGS) entry which is preliminary data.</text>
</comment>
<dbReference type="AlphaFoldDB" id="A0A0W0VBD8"/>
<evidence type="ECO:0000256" key="1">
    <source>
        <dbReference type="SAM" id="MobiDB-lite"/>
    </source>
</evidence>
<feature type="compositionally biased region" description="Basic and acidic residues" evidence="1">
    <location>
        <begin position="449"/>
        <end position="464"/>
    </location>
</feature>
<evidence type="ECO:0000313" key="2">
    <source>
        <dbReference type="EMBL" id="KTD17429.1"/>
    </source>
</evidence>
<feature type="region of interest" description="Disordered" evidence="1">
    <location>
        <begin position="434"/>
        <end position="466"/>
    </location>
</feature>
<dbReference type="PATRIC" id="fig|456.5.peg.1853"/>
<name>A0A0W0VBD8_9GAMM</name>
<proteinExistence type="predicted"/>
<organism evidence="2 3">
    <name type="scientific">Legionella jordanis</name>
    <dbReference type="NCBI Taxonomy" id="456"/>
    <lineage>
        <taxon>Bacteria</taxon>
        <taxon>Pseudomonadati</taxon>
        <taxon>Pseudomonadota</taxon>
        <taxon>Gammaproteobacteria</taxon>
        <taxon>Legionellales</taxon>
        <taxon>Legionellaceae</taxon>
        <taxon>Legionella</taxon>
    </lineage>
</organism>
<dbReference type="EMBL" id="LNYJ01000011">
    <property type="protein sequence ID" value="KTD17429.1"/>
    <property type="molecule type" value="Genomic_DNA"/>
</dbReference>
<reference evidence="2 3" key="1">
    <citation type="submission" date="2015-11" db="EMBL/GenBank/DDBJ databases">
        <title>Genomic analysis of 38 Legionella species identifies large and diverse effector repertoires.</title>
        <authorList>
            <person name="Burstein D."/>
            <person name="Amaro F."/>
            <person name="Zusman T."/>
            <person name="Lifshitz Z."/>
            <person name="Cohen O."/>
            <person name="Gilbert J.A."/>
            <person name="Pupko T."/>
            <person name="Shuman H.A."/>
            <person name="Segal G."/>
        </authorList>
    </citation>
    <scope>NUCLEOTIDE SEQUENCE [LARGE SCALE GENOMIC DNA]</scope>
    <source>
        <strain evidence="2 3">BL-540</strain>
    </source>
</reference>
<keyword evidence="3" id="KW-1185">Reference proteome</keyword>